<dbReference type="SMART" id="SM00644">
    <property type="entry name" value="Ami_2"/>
    <property type="match status" value="1"/>
</dbReference>
<dbReference type="InterPro" id="IPR002502">
    <property type="entry name" value="Amidase_domain"/>
</dbReference>
<name>A0A9X5I5T8_9CYAN</name>
<comment type="caution">
    <text evidence="6">The sequence shown here is derived from an EMBL/GenBank/DDBJ whole genome shotgun (WGS) entry which is preliminary data.</text>
</comment>
<sequence>MEISVWKTRALLIFLLSLCVAVALSLFPQTPQLQQIDASVLPAVPVSYEETVVPASEVIQRQEQQQKVDNSPKESQIANAATAISYKPRYQIAWAHPLNYGDRFATDIYGKPVYNKPIIVLHETVYSAASAINTFRTPHQQDDKQVSYHTLIGLDGTVIYIVPPEKRAFGAANSVFIGSNGAETVKTHPSLASSVNNFAYHVSLETPADGRDRDRRHSGYTQAQYKSLAWLIAQSKVPDARITTHKAVDRSGSRSDPRSFDRHKFLSLLHAYRGISRKS</sequence>
<gene>
    <name evidence="6" type="ORF">QH73_0015715</name>
</gene>
<dbReference type="OrthoDB" id="505853at2"/>
<dbReference type="RefSeq" id="WP_039717205.1">
    <property type="nucleotide sequence ID" value="NZ_JTJC03000004.1"/>
</dbReference>
<evidence type="ECO:0000256" key="2">
    <source>
        <dbReference type="ARBA" id="ARBA00011901"/>
    </source>
</evidence>
<dbReference type="PANTHER" id="PTHR30417:SF1">
    <property type="entry name" value="N-ACETYLMURAMOYL-L-ALANINE AMIDASE AMID"/>
    <property type="match status" value="1"/>
</dbReference>
<comment type="catalytic activity">
    <reaction evidence="1">
        <text>Hydrolyzes the link between N-acetylmuramoyl residues and L-amino acid residues in certain cell-wall glycopeptides.</text>
        <dbReference type="EC" id="3.5.1.28"/>
    </reaction>
</comment>
<dbReference type="PANTHER" id="PTHR30417">
    <property type="entry name" value="N-ACETYLMURAMOYL-L-ALANINE AMIDASE AMID"/>
    <property type="match status" value="1"/>
</dbReference>
<proteinExistence type="predicted"/>
<evidence type="ECO:0000313" key="7">
    <source>
        <dbReference type="Proteomes" id="UP000031532"/>
    </source>
</evidence>
<evidence type="ECO:0000259" key="5">
    <source>
        <dbReference type="SMART" id="SM00644"/>
    </source>
</evidence>
<dbReference type="Proteomes" id="UP000031532">
    <property type="component" value="Unassembled WGS sequence"/>
</dbReference>
<dbReference type="SUPFAM" id="SSF55846">
    <property type="entry name" value="N-acetylmuramoyl-L-alanine amidase-like"/>
    <property type="match status" value="1"/>
</dbReference>
<dbReference type="Gene3D" id="3.40.80.10">
    <property type="entry name" value="Peptidoglycan recognition protein-like"/>
    <property type="match status" value="1"/>
</dbReference>
<organism evidence="6 7">
    <name type="scientific">Scytonema millei VB511283</name>
    <dbReference type="NCBI Taxonomy" id="1245923"/>
    <lineage>
        <taxon>Bacteria</taxon>
        <taxon>Bacillati</taxon>
        <taxon>Cyanobacteriota</taxon>
        <taxon>Cyanophyceae</taxon>
        <taxon>Nostocales</taxon>
        <taxon>Scytonemataceae</taxon>
        <taxon>Scytonema</taxon>
    </lineage>
</organism>
<evidence type="ECO:0000256" key="4">
    <source>
        <dbReference type="ARBA" id="ARBA00023316"/>
    </source>
</evidence>
<evidence type="ECO:0000313" key="6">
    <source>
        <dbReference type="EMBL" id="NHC36074.1"/>
    </source>
</evidence>
<dbReference type="CDD" id="cd06583">
    <property type="entry name" value="PGRP"/>
    <property type="match status" value="1"/>
</dbReference>
<dbReference type="GO" id="GO:0008745">
    <property type="term" value="F:N-acetylmuramoyl-L-alanine amidase activity"/>
    <property type="evidence" value="ECO:0007669"/>
    <property type="project" value="UniProtKB-EC"/>
</dbReference>
<dbReference type="EMBL" id="JTJC03000004">
    <property type="protein sequence ID" value="NHC36074.1"/>
    <property type="molecule type" value="Genomic_DNA"/>
</dbReference>
<evidence type="ECO:0000256" key="1">
    <source>
        <dbReference type="ARBA" id="ARBA00001561"/>
    </source>
</evidence>
<feature type="domain" description="N-acetylmuramoyl-L-alanine amidase" evidence="5">
    <location>
        <begin position="105"/>
        <end position="258"/>
    </location>
</feature>
<accession>A0A9X5I5T8</accession>
<dbReference type="GO" id="GO:0009253">
    <property type="term" value="P:peptidoglycan catabolic process"/>
    <property type="evidence" value="ECO:0007669"/>
    <property type="project" value="InterPro"/>
</dbReference>
<keyword evidence="3" id="KW-0378">Hydrolase</keyword>
<keyword evidence="4" id="KW-0961">Cell wall biogenesis/degradation</keyword>
<reference evidence="6 7" key="1">
    <citation type="journal article" date="2015" name="Genome Announc.">
        <title>Draft Genome Sequence of the Terrestrial Cyanobacterium Scytonema millei VB511283, Isolated from Eastern India.</title>
        <authorList>
            <person name="Sen D."/>
            <person name="Chandrababunaidu M.M."/>
            <person name="Singh D."/>
            <person name="Sanghi N."/>
            <person name="Ghorai A."/>
            <person name="Mishra G.P."/>
            <person name="Madduluri M."/>
            <person name="Adhikary S.P."/>
            <person name="Tripathy S."/>
        </authorList>
    </citation>
    <scope>NUCLEOTIDE SEQUENCE [LARGE SCALE GENOMIC DNA]</scope>
    <source>
        <strain evidence="6 7">VB511283</strain>
    </source>
</reference>
<dbReference type="EC" id="3.5.1.28" evidence="2"/>
<dbReference type="GO" id="GO:0009254">
    <property type="term" value="P:peptidoglycan turnover"/>
    <property type="evidence" value="ECO:0007669"/>
    <property type="project" value="TreeGrafter"/>
</dbReference>
<protein>
    <recommendedName>
        <fullName evidence="2">N-acetylmuramoyl-L-alanine amidase</fullName>
        <ecNumber evidence="2">3.5.1.28</ecNumber>
    </recommendedName>
</protein>
<keyword evidence="7" id="KW-1185">Reference proteome</keyword>
<dbReference type="InterPro" id="IPR036505">
    <property type="entry name" value="Amidase/PGRP_sf"/>
</dbReference>
<dbReference type="Pfam" id="PF01510">
    <property type="entry name" value="Amidase_2"/>
    <property type="match status" value="1"/>
</dbReference>
<dbReference type="AlphaFoldDB" id="A0A9X5I5T8"/>
<dbReference type="InterPro" id="IPR051206">
    <property type="entry name" value="NAMLAA_amidase_2"/>
</dbReference>
<evidence type="ECO:0000256" key="3">
    <source>
        <dbReference type="ARBA" id="ARBA00022801"/>
    </source>
</evidence>
<dbReference type="GO" id="GO:0071555">
    <property type="term" value="P:cell wall organization"/>
    <property type="evidence" value="ECO:0007669"/>
    <property type="project" value="UniProtKB-KW"/>
</dbReference>